<comment type="subcellular location">
    <subcellularLocation>
        <location evidence="1">Membrane</location>
        <topology evidence="1">Multi-pass membrane protein</topology>
    </subcellularLocation>
</comment>
<keyword evidence="2 5" id="KW-0812">Transmembrane</keyword>
<feature type="transmembrane region" description="Helical" evidence="5">
    <location>
        <begin position="25"/>
        <end position="42"/>
    </location>
</feature>
<dbReference type="PANTHER" id="PTHR38480">
    <property type="entry name" value="SLR0254 PROTEIN"/>
    <property type="match status" value="1"/>
</dbReference>
<name>A0ABV8QW71_9BACT</name>
<dbReference type="Pfam" id="PF06271">
    <property type="entry name" value="RDD"/>
    <property type="match status" value="1"/>
</dbReference>
<feature type="domain" description="RDD" evidence="6">
    <location>
        <begin position="19"/>
        <end position="165"/>
    </location>
</feature>
<accession>A0ABV8QW71</accession>
<evidence type="ECO:0000256" key="3">
    <source>
        <dbReference type="ARBA" id="ARBA00022989"/>
    </source>
</evidence>
<evidence type="ECO:0000313" key="7">
    <source>
        <dbReference type="EMBL" id="MFC4263933.1"/>
    </source>
</evidence>
<comment type="caution">
    <text evidence="7">The sequence shown here is derived from an EMBL/GenBank/DDBJ whole genome shotgun (WGS) entry which is preliminary data.</text>
</comment>
<proteinExistence type="predicted"/>
<protein>
    <submittedName>
        <fullName evidence="7">RDD family protein</fullName>
    </submittedName>
</protein>
<gene>
    <name evidence="7" type="ORF">ACFOWM_13650</name>
</gene>
<evidence type="ECO:0000256" key="2">
    <source>
        <dbReference type="ARBA" id="ARBA00022692"/>
    </source>
</evidence>
<sequence>MASVQINTAFNVALDFEIAPFHKRLVAYFIDFILLLTYLYFWKYMLYDVMNLGVREHMGLDILLISVPMLFYSLLTELLMNGQTIGKKLMGIRVISLDGGEPTLGQFMLRWITKFFEWPFLFGYIYASHIMIIIFALYTCFFGIAVVILIIATKNSQRLGDLAAGTVIVNAKTSMNINDTIFMEIDEATYQVSFPQVMQLSDNDINTIKTVITQARKNNNHNVAIRIEYKVKDVLKIESRLSSVDFLEKLMEDYNYLATKE</sequence>
<evidence type="ECO:0000256" key="4">
    <source>
        <dbReference type="ARBA" id="ARBA00023136"/>
    </source>
</evidence>
<evidence type="ECO:0000259" key="6">
    <source>
        <dbReference type="Pfam" id="PF06271"/>
    </source>
</evidence>
<keyword evidence="8" id="KW-1185">Reference proteome</keyword>
<organism evidence="7 8">
    <name type="scientific">Ferruginibacter yonginensis</name>
    <dbReference type="NCBI Taxonomy" id="1310416"/>
    <lineage>
        <taxon>Bacteria</taxon>
        <taxon>Pseudomonadati</taxon>
        <taxon>Bacteroidota</taxon>
        <taxon>Chitinophagia</taxon>
        <taxon>Chitinophagales</taxon>
        <taxon>Chitinophagaceae</taxon>
        <taxon>Ferruginibacter</taxon>
    </lineage>
</organism>
<dbReference type="EMBL" id="JBHSCZ010000005">
    <property type="protein sequence ID" value="MFC4263933.1"/>
    <property type="molecule type" value="Genomic_DNA"/>
</dbReference>
<evidence type="ECO:0000256" key="5">
    <source>
        <dbReference type="SAM" id="Phobius"/>
    </source>
</evidence>
<evidence type="ECO:0000256" key="1">
    <source>
        <dbReference type="ARBA" id="ARBA00004141"/>
    </source>
</evidence>
<keyword evidence="3 5" id="KW-1133">Transmembrane helix</keyword>
<dbReference type="RefSeq" id="WP_379711098.1">
    <property type="nucleotide sequence ID" value="NZ_JBHSCZ010000005.1"/>
</dbReference>
<feature type="transmembrane region" description="Helical" evidence="5">
    <location>
        <begin position="124"/>
        <end position="152"/>
    </location>
</feature>
<dbReference type="PANTHER" id="PTHR38480:SF1">
    <property type="entry name" value="SLR0254 PROTEIN"/>
    <property type="match status" value="1"/>
</dbReference>
<keyword evidence="4 5" id="KW-0472">Membrane</keyword>
<evidence type="ECO:0000313" key="8">
    <source>
        <dbReference type="Proteomes" id="UP001595907"/>
    </source>
</evidence>
<feature type="transmembrane region" description="Helical" evidence="5">
    <location>
        <begin position="62"/>
        <end position="80"/>
    </location>
</feature>
<dbReference type="Proteomes" id="UP001595907">
    <property type="component" value="Unassembled WGS sequence"/>
</dbReference>
<dbReference type="InterPro" id="IPR010432">
    <property type="entry name" value="RDD"/>
</dbReference>
<reference evidence="8" key="1">
    <citation type="journal article" date="2019" name="Int. J. Syst. Evol. Microbiol.">
        <title>The Global Catalogue of Microorganisms (GCM) 10K type strain sequencing project: providing services to taxonomists for standard genome sequencing and annotation.</title>
        <authorList>
            <consortium name="The Broad Institute Genomics Platform"/>
            <consortium name="The Broad Institute Genome Sequencing Center for Infectious Disease"/>
            <person name="Wu L."/>
            <person name="Ma J."/>
        </authorList>
    </citation>
    <scope>NUCLEOTIDE SEQUENCE [LARGE SCALE GENOMIC DNA]</scope>
    <source>
        <strain evidence="8">CECT 8289</strain>
    </source>
</reference>